<feature type="region of interest" description="Disordered" evidence="3">
    <location>
        <begin position="262"/>
        <end position="283"/>
    </location>
</feature>
<accession>A0A2N5J886</accession>
<keyword evidence="4" id="KW-0121">Carboxypeptidase</keyword>
<dbReference type="GO" id="GO:0006508">
    <property type="term" value="P:proteolysis"/>
    <property type="evidence" value="ECO:0007669"/>
    <property type="project" value="InterPro"/>
</dbReference>
<sequence>MQAAAVGPASASSPSRRAARAWRRTMIRRRRTVAIAVIVTLLLGSGYVIGDATDVLPGPLSVHTSQAPSFPAAAGVRRVNALTGDIESGDDAPAIDAAKVKSLVDAFAKAEGVGTDFSIVIADENGRTVVQRNETTAREPASTMKTMTAFAAAKTLDMSSTLDTDVYLDESGAGPRLIIKGNGDMLLGEGASDPNHVNGRAGLATLVDRTIAALNKHDINTVSVAYDDSLFGDKRFPDTITANNPDLIYAAPMSSMAIDEGRNWTASNRPKDPDVESSYPTRSSTLASDVAKKFAAGLKAKGIKVNGSVAQTSAPNDDKPVASVSSAHLSEIMGFMLKNSDNTEAELFGRLTALKTGGSNSPEGATEAVKAVLAENGIDLTGTRFADCSGLSQGSRLTVRALAQVQAKYVDPSAGAAPAAEGLAISGLSGTALHRYIDDSADGLIRLKTGSLDQVTSMTGNVSRVRGGTLIFSVIVNKPSNMWSAAMAVDKLVSKLPEV</sequence>
<dbReference type="PANTHER" id="PTHR30023">
    <property type="entry name" value="D-ALANYL-D-ALANINE CARBOXYPEPTIDASE"/>
    <property type="match status" value="1"/>
</dbReference>
<dbReference type="Gene3D" id="3.40.710.10">
    <property type="entry name" value="DD-peptidase/beta-lactamase superfamily"/>
    <property type="match status" value="2"/>
</dbReference>
<organism evidence="4 5">
    <name type="scientific">Bifidobacterium margollesii</name>
    <dbReference type="NCBI Taxonomy" id="2020964"/>
    <lineage>
        <taxon>Bacteria</taxon>
        <taxon>Bacillati</taxon>
        <taxon>Actinomycetota</taxon>
        <taxon>Actinomycetes</taxon>
        <taxon>Bifidobacteriales</taxon>
        <taxon>Bifidobacteriaceae</taxon>
        <taxon>Bifidobacterium</taxon>
    </lineage>
</organism>
<gene>
    <name evidence="4" type="ORF">Uis1B_1728</name>
</gene>
<dbReference type="AlphaFoldDB" id="A0A2N5J886"/>
<dbReference type="GO" id="GO:0004185">
    <property type="term" value="F:serine-type carboxypeptidase activity"/>
    <property type="evidence" value="ECO:0007669"/>
    <property type="project" value="InterPro"/>
</dbReference>
<evidence type="ECO:0000256" key="2">
    <source>
        <dbReference type="ARBA" id="ARBA00022801"/>
    </source>
</evidence>
<evidence type="ECO:0000313" key="4">
    <source>
        <dbReference type="EMBL" id="PLS30432.1"/>
    </source>
</evidence>
<dbReference type="Pfam" id="PF02113">
    <property type="entry name" value="Peptidase_S13"/>
    <property type="match status" value="2"/>
</dbReference>
<name>A0A2N5J886_9BIFI</name>
<dbReference type="InterPro" id="IPR000667">
    <property type="entry name" value="Peptidase_S13"/>
</dbReference>
<dbReference type="PANTHER" id="PTHR30023:SF0">
    <property type="entry name" value="PENICILLIN-SENSITIVE CARBOXYPEPTIDASE A"/>
    <property type="match status" value="1"/>
</dbReference>
<dbReference type="Proteomes" id="UP000235050">
    <property type="component" value="Unassembled WGS sequence"/>
</dbReference>
<evidence type="ECO:0000256" key="1">
    <source>
        <dbReference type="ARBA" id="ARBA00006096"/>
    </source>
</evidence>
<keyword evidence="4" id="KW-0645">Protease</keyword>
<protein>
    <submittedName>
        <fullName evidence="4">D-alanyl-D-alanine carboxypeptidase</fullName>
    </submittedName>
</protein>
<evidence type="ECO:0000313" key="5">
    <source>
        <dbReference type="Proteomes" id="UP000235050"/>
    </source>
</evidence>
<comment type="caution">
    <text evidence="4">The sequence shown here is derived from an EMBL/GenBank/DDBJ whole genome shotgun (WGS) entry which is preliminary data.</text>
</comment>
<dbReference type="GO" id="GO:0000270">
    <property type="term" value="P:peptidoglycan metabolic process"/>
    <property type="evidence" value="ECO:0007669"/>
    <property type="project" value="TreeGrafter"/>
</dbReference>
<dbReference type="OrthoDB" id="56883at2"/>
<dbReference type="NCBIfam" id="TIGR00666">
    <property type="entry name" value="PBP4"/>
    <property type="match status" value="1"/>
</dbReference>
<dbReference type="PRINTS" id="PR00922">
    <property type="entry name" value="DADACBPTASE3"/>
</dbReference>
<comment type="similarity">
    <text evidence="1">Belongs to the peptidase S13 family.</text>
</comment>
<proteinExistence type="inferred from homology"/>
<dbReference type="InterPro" id="IPR012338">
    <property type="entry name" value="Beta-lactam/transpept-like"/>
</dbReference>
<keyword evidence="5" id="KW-1185">Reference proteome</keyword>
<keyword evidence="2" id="KW-0378">Hydrolase</keyword>
<evidence type="ECO:0000256" key="3">
    <source>
        <dbReference type="SAM" id="MobiDB-lite"/>
    </source>
</evidence>
<reference evidence="4 5" key="1">
    <citation type="submission" date="2017-07" db="EMBL/GenBank/DDBJ databases">
        <title>Bifidobacterium novel species.</title>
        <authorList>
            <person name="Lugli G.A."/>
            <person name="Milani C."/>
            <person name="Duranti S."/>
            <person name="Mangifesta M."/>
        </authorList>
    </citation>
    <scope>NUCLEOTIDE SEQUENCE [LARGE SCALE GENOMIC DNA]</scope>
    <source>
        <strain evidence="5">Uis1B</strain>
    </source>
</reference>
<dbReference type="EMBL" id="NMWU01000031">
    <property type="protein sequence ID" value="PLS30432.1"/>
    <property type="molecule type" value="Genomic_DNA"/>
</dbReference>
<dbReference type="SUPFAM" id="SSF56601">
    <property type="entry name" value="beta-lactamase/transpeptidase-like"/>
    <property type="match status" value="1"/>
</dbReference>